<reference evidence="3" key="2">
    <citation type="submission" date="2020-09" db="EMBL/GenBank/DDBJ databases">
        <authorList>
            <person name="Sun Q."/>
            <person name="Zhou Y."/>
        </authorList>
    </citation>
    <scope>NUCLEOTIDE SEQUENCE</scope>
    <source>
        <strain evidence="3">CGMCC 1.15152</strain>
    </source>
</reference>
<protein>
    <recommendedName>
        <fullName evidence="2">Methyltransferase domain-containing protein</fullName>
    </recommendedName>
</protein>
<dbReference type="Proteomes" id="UP000633205">
    <property type="component" value="Unassembled WGS sequence"/>
</dbReference>
<reference evidence="3" key="1">
    <citation type="journal article" date="2014" name="Int. J. Syst. Evol. Microbiol.">
        <title>Complete genome sequence of Corynebacterium casei LMG S-19264T (=DSM 44701T), isolated from a smear-ripened cheese.</title>
        <authorList>
            <consortium name="US DOE Joint Genome Institute (JGI-PGF)"/>
            <person name="Walter F."/>
            <person name="Albersmeier A."/>
            <person name="Kalinowski J."/>
            <person name="Ruckert C."/>
        </authorList>
    </citation>
    <scope>NUCLEOTIDE SEQUENCE</scope>
    <source>
        <strain evidence="3">CGMCC 1.15152</strain>
    </source>
</reference>
<dbReference type="Pfam" id="PF13649">
    <property type="entry name" value="Methyltransf_25"/>
    <property type="match status" value="1"/>
</dbReference>
<organism evidence="3 4">
    <name type="scientific">Microbacterium faecale</name>
    <dbReference type="NCBI Taxonomy" id="1804630"/>
    <lineage>
        <taxon>Bacteria</taxon>
        <taxon>Bacillati</taxon>
        <taxon>Actinomycetota</taxon>
        <taxon>Actinomycetes</taxon>
        <taxon>Micrococcales</taxon>
        <taxon>Microbacteriaceae</taxon>
        <taxon>Microbacterium</taxon>
    </lineage>
</organism>
<evidence type="ECO:0000313" key="4">
    <source>
        <dbReference type="Proteomes" id="UP000633205"/>
    </source>
</evidence>
<dbReference type="GO" id="GO:0016740">
    <property type="term" value="F:transferase activity"/>
    <property type="evidence" value="ECO:0007669"/>
    <property type="project" value="UniProtKB-KW"/>
</dbReference>
<dbReference type="CDD" id="cd02440">
    <property type="entry name" value="AdoMet_MTases"/>
    <property type="match status" value="1"/>
</dbReference>
<dbReference type="EMBL" id="BMHO01000001">
    <property type="protein sequence ID" value="GGD33779.1"/>
    <property type="molecule type" value="Genomic_DNA"/>
</dbReference>
<dbReference type="AlphaFoldDB" id="A0A916Y774"/>
<dbReference type="PANTHER" id="PTHR43861">
    <property type="entry name" value="TRANS-ACONITATE 2-METHYLTRANSFERASE-RELATED"/>
    <property type="match status" value="1"/>
</dbReference>
<evidence type="ECO:0000256" key="1">
    <source>
        <dbReference type="ARBA" id="ARBA00022679"/>
    </source>
</evidence>
<gene>
    <name evidence="3" type="ORF">GCM10010915_12700</name>
</gene>
<comment type="caution">
    <text evidence="3">The sequence shown here is derived from an EMBL/GenBank/DDBJ whole genome shotgun (WGS) entry which is preliminary data.</text>
</comment>
<evidence type="ECO:0000259" key="2">
    <source>
        <dbReference type="Pfam" id="PF13649"/>
    </source>
</evidence>
<sequence>MPRFDKTYWEDHWDPAATGRGHRLAAHPALGTETSSLPIGTALDAGCGSGAEATWLAGRGWRVTGADISRNALDTAATRANAAGLSDRIEWVETDLSRWQPGRAWDLVTTSYAHPDSGQLAFYERIASWVAPGGTLLIIAHAAGHRHHDGDHPADAVATLSDITRLLLAPEWRIESRYENTRTLRPGHRVVSLRDVIVRARRRA</sequence>
<keyword evidence="4" id="KW-1185">Reference proteome</keyword>
<proteinExistence type="predicted"/>
<keyword evidence="1" id="KW-0808">Transferase</keyword>
<name>A0A916Y774_9MICO</name>
<evidence type="ECO:0000313" key="3">
    <source>
        <dbReference type="EMBL" id="GGD33779.1"/>
    </source>
</evidence>
<dbReference type="SUPFAM" id="SSF53335">
    <property type="entry name" value="S-adenosyl-L-methionine-dependent methyltransferases"/>
    <property type="match status" value="1"/>
</dbReference>
<dbReference type="Gene3D" id="3.40.50.150">
    <property type="entry name" value="Vaccinia Virus protein VP39"/>
    <property type="match status" value="1"/>
</dbReference>
<feature type="domain" description="Methyltransferase" evidence="2">
    <location>
        <begin position="43"/>
        <end position="134"/>
    </location>
</feature>
<dbReference type="InterPro" id="IPR029063">
    <property type="entry name" value="SAM-dependent_MTases_sf"/>
</dbReference>
<dbReference type="RefSeq" id="WP_188711435.1">
    <property type="nucleotide sequence ID" value="NZ_BMHO01000001.1"/>
</dbReference>
<accession>A0A916Y774</accession>
<dbReference type="InterPro" id="IPR041698">
    <property type="entry name" value="Methyltransf_25"/>
</dbReference>